<reference evidence="9 10" key="1">
    <citation type="submission" date="2019-04" db="EMBL/GenBank/DDBJ databases">
        <title>Friends and foes A comparative genomics study of 23 Aspergillus species from section Flavi.</title>
        <authorList>
            <consortium name="DOE Joint Genome Institute"/>
            <person name="Kjaerbolling I."/>
            <person name="Vesth T."/>
            <person name="Frisvad J.C."/>
            <person name="Nybo J.L."/>
            <person name="Theobald S."/>
            <person name="Kildgaard S."/>
            <person name="Isbrandt T."/>
            <person name="Kuo A."/>
            <person name="Sato A."/>
            <person name="Lyhne E.K."/>
            <person name="Kogle M.E."/>
            <person name="Wiebenga A."/>
            <person name="Kun R.S."/>
            <person name="Lubbers R.J."/>
            <person name="Makela M.R."/>
            <person name="Barry K."/>
            <person name="Chovatia M."/>
            <person name="Clum A."/>
            <person name="Daum C."/>
            <person name="Haridas S."/>
            <person name="He G."/>
            <person name="LaButti K."/>
            <person name="Lipzen A."/>
            <person name="Mondo S."/>
            <person name="Riley R."/>
            <person name="Salamov A."/>
            <person name="Simmons B.A."/>
            <person name="Magnuson J.K."/>
            <person name="Henrissat B."/>
            <person name="Mortensen U.H."/>
            <person name="Larsen T.O."/>
            <person name="Devries R.P."/>
            <person name="Grigoriev I.V."/>
            <person name="Machida M."/>
            <person name="Baker S.E."/>
            <person name="Andersen M.R."/>
        </authorList>
    </citation>
    <scope>NUCLEOTIDE SEQUENCE [LARGE SCALE GENOMIC DNA]</scope>
    <source>
        <strain evidence="9 10">CBS 151.66</strain>
    </source>
</reference>
<proteinExistence type="inferred from homology"/>
<feature type="transmembrane region" description="Helical" evidence="7">
    <location>
        <begin position="398"/>
        <end position="422"/>
    </location>
</feature>
<evidence type="ECO:0000313" key="10">
    <source>
        <dbReference type="Proteomes" id="UP000326565"/>
    </source>
</evidence>
<name>A0A5N5WPF9_9EURO</name>
<keyword evidence="10" id="KW-1185">Reference proteome</keyword>
<evidence type="ECO:0000313" key="9">
    <source>
        <dbReference type="EMBL" id="KAB8070416.1"/>
    </source>
</evidence>
<gene>
    <name evidence="9" type="ORF">BDV29DRAFT_194105</name>
</gene>
<evidence type="ECO:0000256" key="1">
    <source>
        <dbReference type="ARBA" id="ARBA00004141"/>
    </source>
</evidence>
<feature type="transmembrane region" description="Helical" evidence="7">
    <location>
        <begin position="292"/>
        <end position="312"/>
    </location>
</feature>
<dbReference type="InterPro" id="IPR013057">
    <property type="entry name" value="AA_transpt_TM"/>
</dbReference>
<dbReference type="Proteomes" id="UP000326565">
    <property type="component" value="Unassembled WGS sequence"/>
</dbReference>
<evidence type="ECO:0000259" key="8">
    <source>
        <dbReference type="Pfam" id="PF01490"/>
    </source>
</evidence>
<feature type="transmembrane region" description="Helical" evidence="7">
    <location>
        <begin position="69"/>
        <end position="90"/>
    </location>
</feature>
<feature type="transmembrane region" description="Helical" evidence="7">
    <location>
        <begin position="118"/>
        <end position="141"/>
    </location>
</feature>
<feature type="transmembrane region" description="Helical" evidence="7">
    <location>
        <begin position="332"/>
        <end position="356"/>
    </location>
</feature>
<dbReference type="GO" id="GO:0015179">
    <property type="term" value="F:L-amino acid transmembrane transporter activity"/>
    <property type="evidence" value="ECO:0007669"/>
    <property type="project" value="TreeGrafter"/>
</dbReference>
<evidence type="ECO:0000256" key="7">
    <source>
        <dbReference type="SAM" id="Phobius"/>
    </source>
</evidence>
<keyword evidence="3 7" id="KW-0812">Transmembrane</keyword>
<feature type="compositionally biased region" description="Polar residues" evidence="6">
    <location>
        <begin position="13"/>
        <end position="22"/>
    </location>
</feature>
<evidence type="ECO:0000256" key="6">
    <source>
        <dbReference type="SAM" id="MobiDB-lite"/>
    </source>
</evidence>
<evidence type="ECO:0000256" key="4">
    <source>
        <dbReference type="ARBA" id="ARBA00022989"/>
    </source>
</evidence>
<feature type="region of interest" description="Disordered" evidence="6">
    <location>
        <begin position="1"/>
        <end position="29"/>
    </location>
</feature>
<feature type="transmembrane region" description="Helical" evidence="7">
    <location>
        <begin position="175"/>
        <end position="194"/>
    </location>
</feature>
<dbReference type="PANTHER" id="PTHR22950">
    <property type="entry name" value="AMINO ACID TRANSPORTER"/>
    <property type="match status" value="1"/>
</dbReference>
<feature type="domain" description="Amino acid transporter transmembrane" evidence="8">
    <location>
        <begin position="46"/>
        <end position="421"/>
    </location>
</feature>
<dbReference type="Pfam" id="PF01490">
    <property type="entry name" value="Aa_trans"/>
    <property type="match status" value="1"/>
</dbReference>
<sequence length="441" mass="47282">MPDVRDLEGGSILGSTSPSSLAKESDHDAPSLPVDAFGDESNSDLLVMVAESISLGVLSLPAAVATLGLLPAVLLIVVVGIISTYAGYVLGQFKWRYPHVSNMADVGEVLLGPFGRELLSVAQTLFLIFLMGSHLLTFTVALNNISRHATCSIVFSIVGLVVSFICSLPRTLENISFLSFFSFLSIVAAVFITLVDVVITKPGTGLEVTTETSFYRGFSAVSNIIFSFSGHIGFFGFMAELKDPRDFPKALYMVQGTEVVIYIVAGVVIYLYAGADVASPALGSASPIVSKIAYGIAIPAIVTGGVVVGHVASKLIYMRLLRMTDRMHKRDFLSIGTWVGIMLTLWSLAWIIAEAIPLFSDMLTLICALFASWFSYSLCGLCWLFINKGQYFETWKKSLLTVVNFTLIGMGCCICGCGVYVAGKAIHDQPAGSSFSCANKA</sequence>
<feature type="transmembrane region" description="Helical" evidence="7">
    <location>
        <begin position="250"/>
        <end position="272"/>
    </location>
</feature>
<dbReference type="AlphaFoldDB" id="A0A5N5WPF9"/>
<dbReference type="OrthoDB" id="294730at2759"/>
<evidence type="ECO:0000256" key="5">
    <source>
        <dbReference type="ARBA" id="ARBA00023136"/>
    </source>
</evidence>
<accession>A0A5N5WPF9</accession>
<organism evidence="9 10">
    <name type="scientific">Aspergillus leporis</name>
    <dbReference type="NCBI Taxonomy" id="41062"/>
    <lineage>
        <taxon>Eukaryota</taxon>
        <taxon>Fungi</taxon>
        <taxon>Dikarya</taxon>
        <taxon>Ascomycota</taxon>
        <taxon>Pezizomycotina</taxon>
        <taxon>Eurotiomycetes</taxon>
        <taxon>Eurotiomycetidae</taxon>
        <taxon>Eurotiales</taxon>
        <taxon>Aspergillaceae</taxon>
        <taxon>Aspergillus</taxon>
        <taxon>Aspergillus subgen. Circumdati</taxon>
    </lineage>
</organism>
<feature type="transmembrane region" description="Helical" evidence="7">
    <location>
        <begin position="214"/>
        <end position="238"/>
    </location>
</feature>
<dbReference type="PANTHER" id="PTHR22950:SF479">
    <property type="entry name" value="AMINO ACID TRANSPORTER (EUROFUNG)-RELATED"/>
    <property type="match status" value="1"/>
</dbReference>
<comment type="subcellular location">
    <subcellularLocation>
        <location evidence="1">Membrane</location>
        <topology evidence="1">Multi-pass membrane protein</topology>
    </subcellularLocation>
</comment>
<dbReference type="EMBL" id="ML732303">
    <property type="protein sequence ID" value="KAB8070416.1"/>
    <property type="molecule type" value="Genomic_DNA"/>
</dbReference>
<feature type="transmembrane region" description="Helical" evidence="7">
    <location>
        <begin position="147"/>
        <end position="168"/>
    </location>
</feature>
<evidence type="ECO:0000256" key="3">
    <source>
        <dbReference type="ARBA" id="ARBA00022692"/>
    </source>
</evidence>
<dbReference type="FunFam" id="1.20.1740.10:FF:000039">
    <property type="entry name" value="Neutral amino acid transporter (Eurofung)"/>
    <property type="match status" value="1"/>
</dbReference>
<feature type="transmembrane region" description="Helical" evidence="7">
    <location>
        <begin position="362"/>
        <end position="386"/>
    </location>
</feature>
<dbReference type="Gene3D" id="1.20.1740.10">
    <property type="entry name" value="Amino acid/polyamine transporter I"/>
    <property type="match status" value="1"/>
</dbReference>
<evidence type="ECO:0000256" key="2">
    <source>
        <dbReference type="ARBA" id="ARBA00008066"/>
    </source>
</evidence>
<keyword evidence="5 7" id="KW-0472">Membrane</keyword>
<keyword evidence="4 7" id="KW-1133">Transmembrane helix</keyword>
<protein>
    <submittedName>
        <fullName evidence="9">Transmembrane amino acid transporter protein-domain-containing protein</fullName>
    </submittedName>
</protein>
<dbReference type="GO" id="GO:0016020">
    <property type="term" value="C:membrane"/>
    <property type="evidence" value="ECO:0007669"/>
    <property type="project" value="UniProtKB-SubCell"/>
</dbReference>
<comment type="similarity">
    <text evidence="2">Belongs to the amino acid/polyamine transporter 2 family.</text>
</comment>